<keyword evidence="6" id="KW-0614">Plasmid</keyword>
<dbReference type="GO" id="GO:0015074">
    <property type="term" value="P:DNA integration"/>
    <property type="evidence" value="ECO:0007669"/>
    <property type="project" value="UniProtKB-KW"/>
</dbReference>
<keyword evidence="3" id="KW-0233">DNA recombination</keyword>
<feature type="region of interest" description="Disordered" evidence="4">
    <location>
        <begin position="142"/>
        <end position="177"/>
    </location>
</feature>
<dbReference type="InterPro" id="IPR002104">
    <property type="entry name" value="Integrase_catalytic"/>
</dbReference>
<evidence type="ECO:0000259" key="5">
    <source>
        <dbReference type="Pfam" id="PF00589"/>
    </source>
</evidence>
<evidence type="ECO:0000256" key="3">
    <source>
        <dbReference type="ARBA" id="ARBA00023172"/>
    </source>
</evidence>
<evidence type="ECO:0000256" key="2">
    <source>
        <dbReference type="ARBA" id="ARBA00022908"/>
    </source>
</evidence>
<dbReference type="Pfam" id="PF00589">
    <property type="entry name" value="Phage_integrase"/>
    <property type="match status" value="1"/>
</dbReference>
<evidence type="ECO:0000313" key="6">
    <source>
        <dbReference type="EMBL" id="AJD43581.1"/>
    </source>
</evidence>
<sequence length="216" mass="24279">MNKERPRQWALGPEGLPETWRRLDAMEDRIRATCWMLMLLTGLRSHDARSMRWEHLDDDGVLLVPSPKGGKDRAFKLPLPRYLLQNLEMVRQQTKGLASPFAFPSLNSESGHVEEMRRTNEFPYAPHQMRHTYRTAALEAGGGHADYHAPDEPQARGRDLGLHHPRPPRRNDAGVSGADLLGHAPISRSIAQQGSARIGYFLFSLSYLLSVEAPAG</sequence>
<dbReference type="InterPro" id="IPR013762">
    <property type="entry name" value="Integrase-like_cat_sf"/>
</dbReference>
<dbReference type="InterPro" id="IPR011010">
    <property type="entry name" value="DNA_brk_join_enz"/>
</dbReference>
<geneLocation type="plasmid" evidence="6 7">
    <name>pRgalR602b</name>
</geneLocation>
<keyword evidence="2" id="KW-0229">DNA integration</keyword>
<dbReference type="PANTHER" id="PTHR30629:SF2">
    <property type="entry name" value="PROPHAGE INTEGRASE INTS-RELATED"/>
    <property type="match status" value="1"/>
</dbReference>
<dbReference type="PANTHER" id="PTHR30629">
    <property type="entry name" value="PROPHAGE INTEGRASE"/>
    <property type="match status" value="1"/>
</dbReference>
<gene>
    <name evidence="6" type="ORF">RGR602_PB00040</name>
</gene>
<protein>
    <submittedName>
        <fullName evidence="6">Integrase family protein</fullName>
    </submittedName>
</protein>
<evidence type="ECO:0000256" key="1">
    <source>
        <dbReference type="ARBA" id="ARBA00008857"/>
    </source>
</evidence>
<dbReference type="SUPFAM" id="SSF56349">
    <property type="entry name" value="DNA breaking-rejoining enzymes"/>
    <property type="match status" value="1"/>
</dbReference>
<dbReference type="Proteomes" id="UP000031368">
    <property type="component" value="Plasmid pRgalR602b"/>
</dbReference>
<dbReference type="EMBL" id="CP006879">
    <property type="protein sequence ID" value="AJD43581.1"/>
    <property type="molecule type" value="Genomic_DNA"/>
</dbReference>
<evidence type="ECO:0000313" key="7">
    <source>
        <dbReference type="Proteomes" id="UP000031368"/>
    </source>
</evidence>
<dbReference type="Gene3D" id="1.10.443.10">
    <property type="entry name" value="Intergrase catalytic core"/>
    <property type="match status" value="1"/>
</dbReference>
<name>A0A0B4X8U7_9HYPH</name>
<keyword evidence="7" id="KW-1185">Reference proteome</keyword>
<dbReference type="AlphaFoldDB" id="A0A0B4X8U7"/>
<dbReference type="HOGENOM" id="CLU_1276757_0_0_5"/>
<comment type="similarity">
    <text evidence="1">Belongs to the 'phage' integrase family.</text>
</comment>
<dbReference type="KEGG" id="rga:RGR602_PB00040"/>
<proteinExistence type="inferred from homology"/>
<evidence type="ECO:0000256" key="4">
    <source>
        <dbReference type="SAM" id="MobiDB-lite"/>
    </source>
</evidence>
<dbReference type="GO" id="GO:0006310">
    <property type="term" value="P:DNA recombination"/>
    <property type="evidence" value="ECO:0007669"/>
    <property type="project" value="UniProtKB-KW"/>
</dbReference>
<dbReference type="InterPro" id="IPR050808">
    <property type="entry name" value="Phage_Integrase"/>
</dbReference>
<organism evidence="6 7">
    <name type="scientific">Rhizobium gallicum bv. gallicum R602sp</name>
    <dbReference type="NCBI Taxonomy" id="1041138"/>
    <lineage>
        <taxon>Bacteria</taxon>
        <taxon>Pseudomonadati</taxon>
        <taxon>Pseudomonadota</taxon>
        <taxon>Alphaproteobacteria</taxon>
        <taxon>Hyphomicrobiales</taxon>
        <taxon>Rhizobiaceae</taxon>
        <taxon>Rhizobium/Agrobacterium group</taxon>
        <taxon>Rhizobium</taxon>
    </lineage>
</organism>
<dbReference type="GO" id="GO:0003677">
    <property type="term" value="F:DNA binding"/>
    <property type="evidence" value="ECO:0007669"/>
    <property type="project" value="InterPro"/>
</dbReference>
<reference evidence="6 7" key="1">
    <citation type="submission" date="2013-11" db="EMBL/GenBank/DDBJ databases">
        <title>Complete genome sequence of Rhizobium gallicum bv. gallicum R602.</title>
        <authorList>
            <person name="Bustos P."/>
            <person name="Santamaria R.I."/>
            <person name="Lozano L."/>
            <person name="Acosta J.L."/>
            <person name="Ormeno-Orrillo E."/>
            <person name="Rogel M.A."/>
            <person name="Romero D."/>
            <person name="Cevallos M.A."/>
            <person name="Martinez-Romero E."/>
            <person name="Gonzalez V."/>
        </authorList>
    </citation>
    <scope>NUCLEOTIDE SEQUENCE [LARGE SCALE GENOMIC DNA]</scope>
    <source>
        <strain evidence="6 7">R602</strain>
        <plasmid evidence="6 7">pRgalR602b</plasmid>
    </source>
</reference>
<feature type="compositionally biased region" description="Basic and acidic residues" evidence="4">
    <location>
        <begin position="145"/>
        <end position="162"/>
    </location>
</feature>
<accession>A0A0B4X8U7</accession>
<feature type="domain" description="Tyr recombinase" evidence="5">
    <location>
        <begin position="33"/>
        <end position="141"/>
    </location>
</feature>